<keyword evidence="6 13" id="KW-0808">Transferase</keyword>
<dbReference type="PIRSF" id="PIRSF016636">
    <property type="entry name" value="AlgI_DltB"/>
    <property type="match status" value="1"/>
</dbReference>
<dbReference type="GO" id="GO:0016746">
    <property type="term" value="F:acyltransferase activity"/>
    <property type="evidence" value="ECO:0007669"/>
    <property type="project" value="UniProtKB-KW"/>
</dbReference>
<evidence type="ECO:0000256" key="6">
    <source>
        <dbReference type="ARBA" id="ARBA00022679"/>
    </source>
</evidence>
<evidence type="ECO:0000256" key="9">
    <source>
        <dbReference type="ARBA" id="ARBA00022989"/>
    </source>
</evidence>
<dbReference type="Pfam" id="PF03062">
    <property type="entry name" value="MBOAT"/>
    <property type="match status" value="1"/>
</dbReference>
<evidence type="ECO:0000256" key="11">
    <source>
        <dbReference type="ARBA" id="ARBA00023315"/>
    </source>
</evidence>
<feature type="transmembrane region" description="Helical" evidence="14">
    <location>
        <begin position="189"/>
        <end position="208"/>
    </location>
</feature>
<dbReference type="PANTHER" id="PTHR13285:SF23">
    <property type="entry name" value="TEICHOIC ACID D-ALANYLTRANSFERASE"/>
    <property type="match status" value="1"/>
</dbReference>
<comment type="similarity">
    <text evidence="3 13">Belongs to the membrane-bound acyltransferase family.</text>
</comment>
<keyword evidence="8" id="KW-0016">Alginate biosynthesis</keyword>
<evidence type="ECO:0000256" key="7">
    <source>
        <dbReference type="ARBA" id="ARBA00022692"/>
    </source>
</evidence>
<comment type="caution">
    <text evidence="15">The sequence shown here is derived from an EMBL/GenBank/DDBJ whole genome shotgun (WGS) entry which is preliminary data.</text>
</comment>
<proteinExistence type="inferred from homology"/>
<reference evidence="16" key="1">
    <citation type="submission" date="2019-01" db="EMBL/GenBank/DDBJ databases">
        <title>Gri0909 isolated from a small marine red alga.</title>
        <authorList>
            <person name="Kim J."/>
            <person name="Jeong S.E."/>
            <person name="Jeon C.O."/>
        </authorList>
    </citation>
    <scope>NUCLEOTIDE SEQUENCE [LARGE SCALE GENOMIC DNA]</scope>
    <source>
        <strain evidence="16">Gri0909</strain>
    </source>
</reference>
<feature type="transmembrane region" description="Helical" evidence="14">
    <location>
        <begin position="408"/>
        <end position="427"/>
    </location>
</feature>
<dbReference type="PANTHER" id="PTHR13285">
    <property type="entry name" value="ACYLTRANSFERASE"/>
    <property type="match status" value="1"/>
</dbReference>
<dbReference type="EMBL" id="SADE01000001">
    <property type="protein sequence ID" value="RVU39066.1"/>
    <property type="molecule type" value="Genomic_DNA"/>
</dbReference>
<evidence type="ECO:0000256" key="2">
    <source>
        <dbReference type="ARBA" id="ARBA00005182"/>
    </source>
</evidence>
<feature type="transmembrane region" description="Helical" evidence="14">
    <location>
        <begin position="109"/>
        <end position="130"/>
    </location>
</feature>
<evidence type="ECO:0000256" key="4">
    <source>
        <dbReference type="ARBA" id="ARBA00016084"/>
    </source>
</evidence>
<evidence type="ECO:0000256" key="13">
    <source>
        <dbReference type="PIRNR" id="PIRNR016636"/>
    </source>
</evidence>
<feature type="transmembrane region" description="Helical" evidence="14">
    <location>
        <begin position="40"/>
        <end position="58"/>
    </location>
</feature>
<feature type="transmembrane region" description="Helical" evidence="14">
    <location>
        <begin position="318"/>
        <end position="338"/>
    </location>
</feature>
<feature type="transmembrane region" description="Helical" evidence="14">
    <location>
        <begin position="12"/>
        <end position="33"/>
    </location>
</feature>
<comment type="subcellular location">
    <subcellularLocation>
        <location evidence="1">Cell membrane</location>
        <topology evidence="1">Multi-pass membrane protein</topology>
    </subcellularLocation>
</comment>
<dbReference type="InterPro" id="IPR028362">
    <property type="entry name" value="AlgI"/>
</dbReference>
<keyword evidence="7 14" id="KW-0812">Transmembrane</keyword>
<name>A0A437QXB7_9PROT</name>
<protein>
    <recommendedName>
        <fullName evidence="4">Probable alginate O-acetylase AlgI</fullName>
    </recommendedName>
    <alternativeName>
        <fullName evidence="12">Alginate biosynthesis protein AlgI</fullName>
    </alternativeName>
</protein>
<dbReference type="Proteomes" id="UP000287447">
    <property type="component" value="Unassembled WGS sequence"/>
</dbReference>
<dbReference type="InterPro" id="IPR004299">
    <property type="entry name" value="MBOAT_fam"/>
</dbReference>
<keyword evidence="11 13" id="KW-0012">Acyltransferase</keyword>
<evidence type="ECO:0000256" key="1">
    <source>
        <dbReference type="ARBA" id="ARBA00004651"/>
    </source>
</evidence>
<accession>A0A437QXB7</accession>
<evidence type="ECO:0000256" key="3">
    <source>
        <dbReference type="ARBA" id="ARBA00010323"/>
    </source>
</evidence>
<evidence type="ECO:0000256" key="5">
    <source>
        <dbReference type="ARBA" id="ARBA00022475"/>
    </source>
</evidence>
<dbReference type="GO" id="GO:0005886">
    <property type="term" value="C:plasma membrane"/>
    <property type="evidence" value="ECO:0007669"/>
    <property type="project" value="UniProtKB-SubCell"/>
</dbReference>
<evidence type="ECO:0000313" key="16">
    <source>
        <dbReference type="Proteomes" id="UP000287447"/>
    </source>
</evidence>
<comment type="pathway">
    <text evidence="2">Glycan biosynthesis; alginate biosynthesis.</text>
</comment>
<feature type="transmembrane region" description="Helical" evidence="14">
    <location>
        <begin position="270"/>
        <end position="287"/>
    </location>
</feature>
<dbReference type="InterPro" id="IPR024194">
    <property type="entry name" value="Ac/AlaTfrase_AlgI/DltB"/>
</dbReference>
<evidence type="ECO:0000256" key="14">
    <source>
        <dbReference type="SAM" id="Phobius"/>
    </source>
</evidence>
<evidence type="ECO:0000256" key="10">
    <source>
        <dbReference type="ARBA" id="ARBA00023136"/>
    </source>
</evidence>
<organism evidence="15 16">
    <name type="scientific">Hwanghaeella grinnelliae</name>
    <dbReference type="NCBI Taxonomy" id="2500179"/>
    <lineage>
        <taxon>Bacteria</taxon>
        <taxon>Pseudomonadati</taxon>
        <taxon>Pseudomonadota</taxon>
        <taxon>Alphaproteobacteria</taxon>
        <taxon>Rhodospirillales</taxon>
        <taxon>Rhodospirillaceae</taxon>
        <taxon>Hwanghaeella</taxon>
    </lineage>
</organism>
<dbReference type="AlphaFoldDB" id="A0A437QXB7"/>
<keyword evidence="16" id="KW-1185">Reference proteome</keyword>
<evidence type="ECO:0000256" key="8">
    <source>
        <dbReference type="ARBA" id="ARBA00022841"/>
    </source>
</evidence>
<evidence type="ECO:0000256" key="12">
    <source>
        <dbReference type="ARBA" id="ARBA00031030"/>
    </source>
</evidence>
<dbReference type="GO" id="GO:0042121">
    <property type="term" value="P:alginic acid biosynthetic process"/>
    <property type="evidence" value="ECO:0007669"/>
    <property type="project" value="UniProtKB-KW"/>
</dbReference>
<sequence>MIASFVFYGWTYPPYVVLLGATIGVTFAFGRMISQTRSKIVTAFAIALNLALLGWFKYAGFLADMIFAVSGVHAGLPAILLPLGISFFTFQQIAYLVDIYQGKTRSGSLLNYVFLISFFPQLIAGPIVHHSELIPQLGGNRFARFRPEDIAAGVILFSIGLAKKVLLADNLAVYADRLFLAQSMAVETSMIEAWLGMLCYTFQIYFDFSGYSDMALGLGLVFGLTLPVNFWSPYKATNIIDFWKRWNMTLSTFLRDYLYFPLGGNRSGPVRRYANLWIVMLLGGLWHGAGWQFVFWGALHGFYLTVAHLWFRHSRLRVPVLISTILTFIGVVFAWVFFRAENFAQAGAIVRAMTAQTAPGIWELAIYETADLGIALLAVSVALVWFMPNALQITERLKTATVSTRSSMAFAGVLGSLSAVCLFKVYVSGSNAFIYFQF</sequence>
<dbReference type="PIRSF" id="PIRSF500217">
    <property type="entry name" value="AlgI"/>
    <property type="match status" value="1"/>
</dbReference>
<keyword evidence="5 13" id="KW-1003">Cell membrane</keyword>
<gene>
    <name evidence="15" type="ORF">EOI86_07360</name>
</gene>
<feature type="transmembrane region" description="Helical" evidence="14">
    <location>
        <begin position="150"/>
        <end position="168"/>
    </location>
</feature>
<evidence type="ECO:0000313" key="15">
    <source>
        <dbReference type="EMBL" id="RVU39066.1"/>
    </source>
</evidence>
<keyword evidence="9 14" id="KW-1133">Transmembrane helix</keyword>
<feature type="transmembrane region" description="Helical" evidence="14">
    <location>
        <begin position="364"/>
        <end position="387"/>
    </location>
</feature>
<dbReference type="InterPro" id="IPR051085">
    <property type="entry name" value="MB_O-acyltransferase"/>
</dbReference>
<feature type="transmembrane region" description="Helical" evidence="14">
    <location>
        <begin position="214"/>
        <end position="234"/>
    </location>
</feature>
<keyword evidence="10 13" id="KW-0472">Membrane</keyword>